<dbReference type="AlphaFoldDB" id="A0A6F8YC61"/>
<gene>
    <name evidence="1" type="ORF">Psuf_009990</name>
</gene>
<protein>
    <submittedName>
        <fullName evidence="1">Uncharacterized protein</fullName>
    </submittedName>
</protein>
<dbReference type="RefSeq" id="WP_173154276.1">
    <property type="nucleotide sequence ID" value="NZ_AP022871.1"/>
</dbReference>
<organism evidence="1 2">
    <name type="scientific">Phytohabitans suffuscus</name>
    <dbReference type="NCBI Taxonomy" id="624315"/>
    <lineage>
        <taxon>Bacteria</taxon>
        <taxon>Bacillati</taxon>
        <taxon>Actinomycetota</taxon>
        <taxon>Actinomycetes</taxon>
        <taxon>Micromonosporales</taxon>
        <taxon>Micromonosporaceae</taxon>
    </lineage>
</organism>
<reference evidence="1 2" key="2">
    <citation type="submission" date="2020-03" db="EMBL/GenBank/DDBJ databases">
        <authorList>
            <person name="Ichikawa N."/>
            <person name="Kimura A."/>
            <person name="Kitahashi Y."/>
            <person name="Uohara A."/>
        </authorList>
    </citation>
    <scope>NUCLEOTIDE SEQUENCE [LARGE SCALE GENOMIC DNA]</scope>
    <source>
        <strain evidence="1 2">NBRC 105367</strain>
    </source>
</reference>
<reference evidence="1 2" key="1">
    <citation type="submission" date="2020-03" db="EMBL/GenBank/DDBJ databases">
        <title>Whole genome shotgun sequence of Phytohabitans suffuscus NBRC 105367.</title>
        <authorList>
            <person name="Komaki H."/>
            <person name="Tamura T."/>
        </authorList>
    </citation>
    <scope>NUCLEOTIDE SEQUENCE [LARGE SCALE GENOMIC DNA]</scope>
    <source>
        <strain evidence="1 2">NBRC 105367</strain>
    </source>
</reference>
<sequence>MPEPAGEPVEVTLVEEIQWRPFESCPICGAPATDDEDVPPRSIGGKVMTRTCGPCNNRLGSHLEADLADWLDNALTLPRLDHLE</sequence>
<evidence type="ECO:0000313" key="1">
    <source>
        <dbReference type="EMBL" id="BCB83686.1"/>
    </source>
</evidence>
<dbReference type="KEGG" id="psuu:Psuf_009990"/>
<proteinExistence type="predicted"/>
<keyword evidence="2" id="KW-1185">Reference proteome</keyword>
<name>A0A6F8YC61_9ACTN</name>
<dbReference type="Proteomes" id="UP000503011">
    <property type="component" value="Chromosome"/>
</dbReference>
<evidence type="ECO:0000313" key="2">
    <source>
        <dbReference type="Proteomes" id="UP000503011"/>
    </source>
</evidence>
<accession>A0A6F8YC61</accession>
<dbReference type="EMBL" id="AP022871">
    <property type="protein sequence ID" value="BCB83686.1"/>
    <property type="molecule type" value="Genomic_DNA"/>
</dbReference>